<evidence type="ECO:0000313" key="5">
    <source>
        <dbReference type="EMBL" id="QND62306.1"/>
    </source>
</evidence>
<evidence type="ECO:0000256" key="3">
    <source>
        <dbReference type="ARBA" id="ARBA00022679"/>
    </source>
</evidence>
<accession>A0A7G6T6C4</accession>
<keyword evidence="5" id="KW-0614">Plasmid</keyword>
<keyword evidence="2 5" id="KW-0489">Methyltransferase</keyword>
<gene>
    <name evidence="5" type="ORF">HB778_40600</name>
</gene>
<comment type="similarity">
    <text evidence="1">Belongs to the methyltransferase superfamily.</text>
</comment>
<dbReference type="GO" id="GO:0032259">
    <property type="term" value="P:methylation"/>
    <property type="evidence" value="ECO:0007669"/>
    <property type="project" value="UniProtKB-KW"/>
</dbReference>
<protein>
    <submittedName>
        <fullName evidence="5">Class I SAM-dependent methyltransferase</fullName>
    </submittedName>
</protein>
<dbReference type="Pfam" id="PF08241">
    <property type="entry name" value="Methyltransf_11"/>
    <property type="match status" value="1"/>
</dbReference>
<dbReference type="GO" id="GO:0008757">
    <property type="term" value="F:S-adenosylmethionine-dependent methyltransferase activity"/>
    <property type="evidence" value="ECO:0007669"/>
    <property type="project" value="InterPro"/>
</dbReference>
<dbReference type="PANTHER" id="PTHR44942">
    <property type="entry name" value="METHYLTRANSF_11 DOMAIN-CONTAINING PROTEIN"/>
    <property type="match status" value="1"/>
</dbReference>
<feature type="domain" description="Methyltransferase type 11" evidence="4">
    <location>
        <begin position="47"/>
        <end position="137"/>
    </location>
</feature>
<dbReference type="CDD" id="cd02440">
    <property type="entry name" value="AdoMet_MTases"/>
    <property type="match status" value="1"/>
</dbReference>
<dbReference type="InterPro" id="IPR013216">
    <property type="entry name" value="Methyltransf_11"/>
</dbReference>
<name>A0A7G6T6C4_9HYPH</name>
<keyword evidence="3 5" id="KW-0808">Transferase</keyword>
<evidence type="ECO:0000259" key="4">
    <source>
        <dbReference type="Pfam" id="PF08241"/>
    </source>
</evidence>
<proteinExistence type="inferred from homology"/>
<dbReference type="EMBL" id="CP050299">
    <property type="protein sequence ID" value="QND62306.1"/>
    <property type="molecule type" value="Genomic_DNA"/>
</dbReference>
<dbReference type="PANTHER" id="PTHR44942:SF4">
    <property type="entry name" value="METHYLTRANSFERASE TYPE 11 DOMAIN-CONTAINING PROTEIN"/>
    <property type="match status" value="1"/>
</dbReference>
<dbReference type="AlphaFoldDB" id="A0A7G6T6C4"/>
<evidence type="ECO:0000256" key="1">
    <source>
        <dbReference type="ARBA" id="ARBA00008361"/>
    </source>
</evidence>
<dbReference type="InterPro" id="IPR029063">
    <property type="entry name" value="SAM-dependent_MTases_sf"/>
</dbReference>
<reference evidence="5" key="1">
    <citation type="journal article" date="2020" name="Mol. Plant Microbe Interact.">
        <title>Complete genome sequences of four natural Pseudomonas isolates that catabolize a wide range of aromatic compounds relevant to lignin valorization.</title>
        <authorList>
            <person name="Hatmaker E.A."/>
            <person name="Presle G."/>
            <person name="Cannon O."/>
            <person name="Guss A.M."/>
            <person name="Elkins J.G."/>
        </authorList>
    </citation>
    <scope>NUCLEOTIDE SEQUENCE</scope>
    <source>
        <strain evidence="5">583</strain>
        <plasmid evidence="5">p_1</plasmid>
    </source>
</reference>
<evidence type="ECO:0000256" key="2">
    <source>
        <dbReference type="ARBA" id="ARBA00022603"/>
    </source>
</evidence>
<dbReference type="SUPFAM" id="SSF53335">
    <property type="entry name" value="S-adenosyl-L-methionine-dependent methyltransferases"/>
    <property type="match status" value="1"/>
</dbReference>
<organism evidence="5 6">
    <name type="scientific">Mesorhizobium huakuii</name>
    <dbReference type="NCBI Taxonomy" id="28104"/>
    <lineage>
        <taxon>Bacteria</taxon>
        <taxon>Pseudomonadati</taxon>
        <taxon>Pseudomonadota</taxon>
        <taxon>Alphaproteobacteria</taxon>
        <taxon>Hyphomicrobiales</taxon>
        <taxon>Phyllobacteriaceae</taxon>
        <taxon>Mesorhizobium</taxon>
    </lineage>
</organism>
<dbReference type="Proteomes" id="UP000515465">
    <property type="component" value="Plasmid p_1"/>
</dbReference>
<geneLocation type="plasmid" evidence="5 6">
    <name>p_1</name>
</geneLocation>
<evidence type="ECO:0000313" key="6">
    <source>
        <dbReference type="Proteomes" id="UP000515465"/>
    </source>
</evidence>
<dbReference type="InterPro" id="IPR051052">
    <property type="entry name" value="Diverse_substrate_MTase"/>
</dbReference>
<dbReference type="RefSeq" id="WP_183465686.1">
    <property type="nucleotide sequence ID" value="NZ_CP050299.1"/>
</dbReference>
<sequence>MTATAVDWGNFSATPQDYAQRPAHAPTLLHTLKLEIADKGFADFVVDLCAGTGNLTATLASLGLGGYAIEPEAEMRREARRLNRDGAFQWRDGYAEATGLPDNTASWILIGNALQFVDAIKALEECSRILKPGGFLTVLWNPRDIRLDAFQREIDQLIREACPAVRHTFTDTEAAIRPVEQSGHFRPYLYCERTDWHEMSVETFMATWRGAHYVPSQIGPQAWRDLLQTIAARASTRDVLRTGWRTRAWTFRATPPDDGN</sequence>
<dbReference type="Gene3D" id="3.40.50.150">
    <property type="entry name" value="Vaccinia Virus protein VP39"/>
    <property type="match status" value="1"/>
</dbReference>